<evidence type="ECO:0000313" key="8">
    <source>
        <dbReference type="EMBL" id="EKM48967.1"/>
    </source>
</evidence>
<gene>
    <name evidence="8" type="ORF">PHACADRAFT_265944</name>
</gene>
<dbReference type="OrthoDB" id="15189at2759"/>
<organism evidence="8 9">
    <name type="scientific">Phanerochaete carnosa (strain HHB-10118-sp)</name>
    <name type="common">White-rot fungus</name>
    <name type="synonym">Peniophora carnosa</name>
    <dbReference type="NCBI Taxonomy" id="650164"/>
    <lineage>
        <taxon>Eukaryota</taxon>
        <taxon>Fungi</taxon>
        <taxon>Dikarya</taxon>
        <taxon>Basidiomycota</taxon>
        <taxon>Agaricomycotina</taxon>
        <taxon>Agaricomycetes</taxon>
        <taxon>Polyporales</taxon>
        <taxon>Phanerochaetaceae</taxon>
        <taxon>Phanerochaete</taxon>
    </lineage>
</organism>
<evidence type="ECO:0000256" key="6">
    <source>
        <dbReference type="SAM" id="SignalP"/>
    </source>
</evidence>
<dbReference type="Proteomes" id="UP000008370">
    <property type="component" value="Unassembled WGS sequence"/>
</dbReference>
<dbReference type="FunCoup" id="K5WFK9">
    <property type="interactions" value="62"/>
</dbReference>
<dbReference type="InterPro" id="IPR034164">
    <property type="entry name" value="Pepsin-like_dom"/>
</dbReference>
<dbReference type="PROSITE" id="PS00141">
    <property type="entry name" value="ASP_PROTEASE"/>
    <property type="match status" value="1"/>
</dbReference>
<feature type="signal peptide" evidence="6">
    <location>
        <begin position="1"/>
        <end position="24"/>
    </location>
</feature>
<sequence>MQTKLSIALLALVPLLAMASPAPAEPARVPFARKRSFQNENGVVDIEALKTHVAEVQAKVARGFNAFKANTGKVHPNDNGVRPAPVKRNYVKRATGKDPLTDDLDGDLWQGGVSVGTPLSAFTVDFDTGSSDFFLPGPDCTENCEGHKVFETGQSSTAVDQHKTFEIEFADDSTVSGEIFTDTVNLAGLTATKQAVVAATQYSSGFAIANSPPDGLLGLAFESIASTGDSPVFQTLVTQGQTTESVFGVTLLDNGGELFLGGTDTTAFTGSLAFANLIVTDPPAFWEITASGVSVGSRRVVTEAQDAIVDTGTTLLIVDPNSANEIFAAIPGAENAERTLGEGFFTIPCDEIPSDVSFTVAGKAFTLSADTLNFGQLEEGSSQCVAGIMGADEGFWILGDVFLRNLYTEFDFGNLRVGFAPVVS</sequence>
<feature type="disulfide bond" evidence="4">
    <location>
        <begin position="140"/>
        <end position="144"/>
    </location>
</feature>
<dbReference type="EMBL" id="JH930614">
    <property type="protein sequence ID" value="EKM48967.1"/>
    <property type="molecule type" value="Genomic_DNA"/>
</dbReference>
<evidence type="ECO:0000256" key="2">
    <source>
        <dbReference type="ARBA" id="ARBA00022750"/>
    </source>
</evidence>
<protein>
    <recommendedName>
        <fullName evidence="7">Peptidase A1 domain-containing protein</fullName>
    </recommendedName>
</protein>
<dbReference type="SUPFAM" id="SSF50630">
    <property type="entry name" value="Acid proteases"/>
    <property type="match status" value="1"/>
</dbReference>
<dbReference type="PANTHER" id="PTHR47966:SF51">
    <property type="entry name" value="BETA-SITE APP-CLEAVING ENZYME, ISOFORM A-RELATED"/>
    <property type="match status" value="1"/>
</dbReference>
<feature type="active site" evidence="3">
    <location>
        <position position="310"/>
    </location>
</feature>
<dbReference type="Gene3D" id="2.40.70.10">
    <property type="entry name" value="Acid Proteases"/>
    <property type="match status" value="2"/>
</dbReference>
<dbReference type="PROSITE" id="PS51767">
    <property type="entry name" value="PEPTIDASE_A1"/>
    <property type="match status" value="1"/>
</dbReference>
<keyword evidence="4" id="KW-1015">Disulfide bond</keyword>
<dbReference type="FunFam" id="2.40.70.10:FF:000008">
    <property type="entry name" value="Cathepsin D"/>
    <property type="match status" value="1"/>
</dbReference>
<dbReference type="PANTHER" id="PTHR47966">
    <property type="entry name" value="BETA-SITE APP-CLEAVING ENZYME, ISOFORM A-RELATED"/>
    <property type="match status" value="1"/>
</dbReference>
<dbReference type="AlphaFoldDB" id="K5WFK9"/>
<keyword evidence="2 5" id="KW-0064">Aspartyl protease</keyword>
<keyword evidence="5" id="KW-0645">Protease</keyword>
<evidence type="ECO:0000259" key="7">
    <source>
        <dbReference type="PROSITE" id="PS51767"/>
    </source>
</evidence>
<feature type="chain" id="PRO_5003885560" description="Peptidase A1 domain-containing protein" evidence="6">
    <location>
        <begin position="25"/>
        <end position="424"/>
    </location>
</feature>
<dbReference type="RefSeq" id="XP_007402480.1">
    <property type="nucleotide sequence ID" value="XM_007402418.1"/>
</dbReference>
<dbReference type="InterPro" id="IPR033121">
    <property type="entry name" value="PEPTIDASE_A1"/>
</dbReference>
<feature type="domain" description="Peptidase A1" evidence="7">
    <location>
        <begin position="109"/>
        <end position="420"/>
    </location>
</feature>
<dbReference type="InterPro" id="IPR001461">
    <property type="entry name" value="Aspartic_peptidase_A1"/>
</dbReference>
<comment type="similarity">
    <text evidence="1 5">Belongs to the peptidase A1 family.</text>
</comment>
<evidence type="ECO:0000256" key="1">
    <source>
        <dbReference type="ARBA" id="ARBA00007447"/>
    </source>
</evidence>
<evidence type="ECO:0000313" key="9">
    <source>
        <dbReference type="Proteomes" id="UP000008370"/>
    </source>
</evidence>
<dbReference type="KEGG" id="pco:PHACADRAFT_265944"/>
<evidence type="ECO:0000256" key="5">
    <source>
        <dbReference type="RuleBase" id="RU000454"/>
    </source>
</evidence>
<evidence type="ECO:0000256" key="4">
    <source>
        <dbReference type="PIRSR" id="PIRSR601461-2"/>
    </source>
</evidence>
<reference evidence="8 9" key="1">
    <citation type="journal article" date="2012" name="BMC Genomics">
        <title>Comparative genomics of the white-rot fungi, Phanerochaete carnosa and P. chrysosporium, to elucidate the genetic basis of the distinct wood types they colonize.</title>
        <authorList>
            <person name="Suzuki H."/>
            <person name="MacDonald J."/>
            <person name="Syed K."/>
            <person name="Salamov A."/>
            <person name="Hori C."/>
            <person name="Aerts A."/>
            <person name="Henrissat B."/>
            <person name="Wiebenga A."/>
            <person name="vanKuyk P.A."/>
            <person name="Barry K."/>
            <person name="Lindquist E."/>
            <person name="LaButti K."/>
            <person name="Lapidus A."/>
            <person name="Lucas S."/>
            <person name="Coutinho P."/>
            <person name="Gong Y."/>
            <person name="Samejima M."/>
            <person name="Mahadevan R."/>
            <person name="Abou-Zaid M."/>
            <person name="de Vries R.P."/>
            <person name="Igarashi K."/>
            <person name="Yadav J.S."/>
            <person name="Grigoriev I.V."/>
            <person name="Master E.R."/>
        </authorList>
    </citation>
    <scope>NUCLEOTIDE SEQUENCE [LARGE SCALE GENOMIC DNA]</scope>
    <source>
        <strain evidence="8 9">HHB-10118-sp</strain>
    </source>
</reference>
<name>K5WFK9_PHACS</name>
<dbReference type="GO" id="GO:0004190">
    <property type="term" value="F:aspartic-type endopeptidase activity"/>
    <property type="evidence" value="ECO:0007669"/>
    <property type="project" value="UniProtKB-KW"/>
</dbReference>
<dbReference type="PRINTS" id="PR00792">
    <property type="entry name" value="PEPSIN"/>
</dbReference>
<dbReference type="GeneID" id="18919254"/>
<dbReference type="HOGENOM" id="CLU_013253_1_4_1"/>
<dbReference type="InterPro" id="IPR021109">
    <property type="entry name" value="Peptidase_aspartic_dom_sf"/>
</dbReference>
<dbReference type="InParanoid" id="K5WFK9"/>
<accession>K5WFK9</accession>
<dbReference type="InterPro" id="IPR001969">
    <property type="entry name" value="Aspartic_peptidase_AS"/>
</dbReference>
<keyword evidence="9" id="KW-1185">Reference proteome</keyword>
<dbReference type="GO" id="GO:0006508">
    <property type="term" value="P:proteolysis"/>
    <property type="evidence" value="ECO:0007669"/>
    <property type="project" value="UniProtKB-KW"/>
</dbReference>
<keyword evidence="5" id="KW-0378">Hydrolase</keyword>
<evidence type="ECO:0000256" key="3">
    <source>
        <dbReference type="PIRSR" id="PIRSR601461-1"/>
    </source>
</evidence>
<feature type="active site" evidence="3">
    <location>
        <position position="127"/>
    </location>
</feature>
<keyword evidence="6" id="KW-0732">Signal</keyword>
<dbReference type="Pfam" id="PF00026">
    <property type="entry name" value="Asp"/>
    <property type="match status" value="1"/>
</dbReference>
<dbReference type="CDD" id="cd05471">
    <property type="entry name" value="pepsin_like"/>
    <property type="match status" value="1"/>
</dbReference>
<proteinExistence type="inferred from homology"/>